<evidence type="ECO:0000256" key="3">
    <source>
        <dbReference type="ARBA" id="ARBA00023235"/>
    </source>
</evidence>
<dbReference type="InterPro" id="IPR050188">
    <property type="entry name" value="RluA_PseudoU_synthase"/>
</dbReference>
<dbReference type="GO" id="GO:0016853">
    <property type="term" value="F:isomerase activity"/>
    <property type="evidence" value="ECO:0007669"/>
    <property type="project" value="UniProtKB-KW"/>
</dbReference>
<gene>
    <name evidence="5" type="ORF">ACHAWO_006042</name>
</gene>
<comment type="catalytic activity">
    <reaction evidence="1">
        <text>a uridine in mRNA = a pseudouridine in mRNA</text>
        <dbReference type="Rhea" id="RHEA:56644"/>
        <dbReference type="Rhea" id="RHEA-COMP:14658"/>
        <dbReference type="Rhea" id="RHEA-COMP:14659"/>
        <dbReference type="ChEBI" id="CHEBI:65314"/>
        <dbReference type="ChEBI" id="CHEBI:65315"/>
    </reaction>
</comment>
<keyword evidence="6" id="KW-1185">Reference proteome</keyword>
<comment type="similarity">
    <text evidence="2">Belongs to the pseudouridine synthase RluA family.</text>
</comment>
<reference evidence="5 6" key="1">
    <citation type="submission" date="2024-10" db="EMBL/GenBank/DDBJ databases">
        <title>Updated reference genomes for cyclostephanoid diatoms.</title>
        <authorList>
            <person name="Roberts W.R."/>
            <person name="Alverson A.J."/>
        </authorList>
    </citation>
    <scope>NUCLEOTIDE SEQUENCE [LARGE SCALE GENOMIC DNA]</scope>
    <source>
        <strain evidence="5 6">AJA010-31</strain>
    </source>
</reference>
<dbReference type="InterPro" id="IPR020103">
    <property type="entry name" value="PsdUridine_synth_cat_dom_sf"/>
</dbReference>
<evidence type="ECO:0000256" key="4">
    <source>
        <dbReference type="SAM" id="MobiDB-lite"/>
    </source>
</evidence>
<evidence type="ECO:0000313" key="6">
    <source>
        <dbReference type="Proteomes" id="UP001530400"/>
    </source>
</evidence>
<dbReference type="EMBL" id="JALLPJ020000432">
    <property type="protein sequence ID" value="KAL3792223.1"/>
    <property type="molecule type" value="Genomic_DNA"/>
</dbReference>
<protein>
    <submittedName>
        <fullName evidence="5">Uncharacterized protein</fullName>
    </submittedName>
</protein>
<organism evidence="5 6">
    <name type="scientific">Cyclotella atomus</name>
    <dbReference type="NCBI Taxonomy" id="382360"/>
    <lineage>
        <taxon>Eukaryota</taxon>
        <taxon>Sar</taxon>
        <taxon>Stramenopiles</taxon>
        <taxon>Ochrophyta</taxon>
        <taxon>Bacillariophyta</taxon>
        <taxon>Coscinodiscophyceae</taxon>
        <taxon>Thalassiosirophycidae</taxon>
        <taxon>Stephanodiscales</taxon>
        <taxon>Stephanodiscaceae</taxon>
        <taxon>Cyclotella</taxon>
    </lineage>
</organism>
<evidence type="ECO:0000256" key="1">
    <source>
        <dbReference type="ARBA" id="ARBA00001166"/>
    </source>
</evidence>
<evidence type="ECO:0000313" key="5">
    <source>
        <dbReference type="EMBL" id="KAL3792223.1"/>
    </source>
</evidence>
<keyword evidence="3" id="KW-0413">Isomerase</keyword>
<dbReference type="AlphaFoldDB" id="A0ABD3PW86"/>
<dbReference type="PANTHER" id="PTHR21600:SF83">
    <property type="entry name" value="PSEUDOURIDYLATE SYNTHASE RPUSD4, MITOCHONDRIAL"/>
    <property type="match status" value="1"/>
</dbReference>
<dbReference type="SUPFAM" id="SSF55120">
    <property type="entry name" value="Pseudouridine synthase"/>
    <property type="match status" value="1"/>
</dbReference>
<dbReference type="Proteomes" id="UP001530400">
    <property type="component" value="Unassembled WGS sequence"/>
</dbReference>
<proteinExistence type="inferred from homology"/>
<accession>A0ABD3PW86</accession>
<evidence type="ECO:0000256" key="2">
    <source>
        <dbReference type="ARBA" id="ARBA00010876"/>
    </source>
</evidence>
<name>A0ABD3PW86_9STRA</name>
<feature type="region of interest" description="Disordered" evidence="4">
    <location>
        <begin position="1"/>
        <end position="38"/>
    </location>
</feature>
<comment type="caution">
    <text evidence="5">The sequence shown here is derived from an EMBL/GenBank/DDBJ whole genome shotgun (WGS) entry which is preliminary data.</text>
</comment>
<dbReference type="Gene3D" id="3.30.2350.10">
    <property type="entry name" value="Pseudouridine synthase"/>
    <property type="match status" value="1"/>
</dbReference>
<sequence length="544" mass="60559">MTIISRNRGKSFDSTSNSGRNRRRLKSFDSTSTTSRNKSDLWRGALEKDLGNGVIIQMCGLGSEGHVVYARMKPVEKPEGGESPTSALLDDANADGPGVTLGKVIETLVDEGHRSIAKSILEQHVHIQPDSYPSASELLKLGSVWILNETLYSSGSSAHAKRLTPNDAGEVPSWADMTLRVHYVPDRFHAVHEVDWNKYCRGMLLDGSVGGAVGGVKVVVPMTCLPDKMDGVLVYENEDLGFSVLNKPGSVPMFSTTSNHAEDVASMYTASLKERRECNAPHVSIPLRIETEAYGLTLASTKKEFCSYMTKLHDKIKNDTQDKANTTIKKLYRCLVCIRDPSNIDRIEGMAGKILEHWVDPKSAAPKRFVRNKPSSTESKMQQCFMRITKVGDEKYRAACVSSQYSDSNDATLAHRLWDPHAAYPAEELGVSFVMQLEVELLNEAHRPHQLRGQLAALGCPIVGDETYGGGVCMIGAHRHSWGRVAVQLCRLKFPLPEWSDEESGEGDEKKMKKVLVPSNEKKCEFFLRDAWWSEYLVDYERYL</sequence>
<dbReference type="PANTHER" id="PTHR21600">
    <property type="entry name" value="MITOCHONDRIAL RNA PSEUDOURIDINE SYNTHASE"/>
    <property type="match status" value="1"/>
</dbReference>